<name>A0A1F5JVP9_9BACT</name>
<dbReference type="Proteomes" id="UP000177258">
    <property type="component" value="Unassembled WGS sequence"/>
</dbReference>
<accession>A0A1F5JVP9</accession>
<proteinExistence type="predicted"/>
<dbReference type="AlphaFoldDB" id="A0A1F5JVP9"/>
<comment type="caution">
    <text evidence="1">The sequence shown here is derived from an EMBL/GenBank/DDBJ whole genome shotgun (WGS) entry which is preliminary data.</text>
</comment>
<evidence type="ECO:0000313" key="1">
    <source>
        <dbReference type="EMBL" id="OGE32713.1"/>
    </source>
</evidence>
<reference evidence="1 2" key="1">
    <citation type="journal article" date="2016" name="Nat. Commun.">
        <title>Thousands of microbial genomes shed light on interconnected biogeochemical processes in an aquifer system.</title>
        <authorList>
            <person name="Anantharaman K."/>
            <person name="Brown C.T."/>
            <person name="Hug L.A."/>
            <person name="Sharon I."/>
            <person name="Castelle C.J."/>
            <person name="Probst A.J."/>
            <person name="Thomas B.C."/>
            <person name="Singh A."/>
            <person name="Wilkins M.J."/>
            <person name="Karaoz U."/>
            <person name="Brodie E.L."/>
            <person name="Williams K.H."/>
            <person name="Hubbard S.S."/>
            <person name="Banfield J.F."/>
        </authorList>
    </citation>
    <scope>NUCLEOTIDE SEQUENCE [LARGE SCALE GENOMIC DNA]</scope>
</reference>
<gene>
    <name evidence="1" type="ORF">A3D83_04065</name>
</gene>
<evidence type="ECO:0000313" key="2">
    <source>
        <dbReference type="Proteomes" id="UP000177258"/>
    </source>
</evidence>
<protein>
    <submittedName>
        <fullName evidence="1">Uncharacterized protein</fullName>
    </submittedName>
</protein>
<sequence length="265" mass="30790">MTKEEVRNILIQKLREILSDDTKGSTQIATLVDALREKIIQEGIPPHEHWKIHNLILEIINEWYRAGVIYFSKPDDPYVGYPFVTVTDFGKECLEQNNCLPYDPEGYIRELQRQNPLLDGVTLAYVRESISTYNSEHLLSSTITLGVASENLILALIDSFINAISDAARKQVLERRLENLVISRKYEEFRNELRTYERSLPRELTRDLDTYLDQVFHFIRMSRNSAGHPTGRAVSKNVAYSNLQIFAEYSKRICELTDYFSNHQI</sequence>
<organism evidence="1 2">
    <name type="scientific">Candidatus Daviesbacteria bacterium RIFCSPHIGHO2_02_FULL_41_10</name>
    <dbReference type="NCBI Taxonomy" id="1797774"/>
    <lineage>
        <taxon>Bacteria</taxon>
        <taxon>Candidatus Daviesiibacteriota</taxon>
    </lineage>
</organism>
<dbReference type="EMBL" id="MFDB01000022">
    <property type="protein sequence ID" value="OGE32713.1"/>
    <property type="molecule type" value="Genomic_DNA"/>
</dbReference>